<reference evidence="2" key="1">
    <citation type="journal article" date="2023" name="Nat. Microbiol.">
        <title>Babesia duncani multi-omics identifies virulence factors and drug targets.</title>
        <authorList>
            <person name="Singh P."/>
            <person name="Lonardi S."/>
            <person name="Liang Q."/>
            <person name="Vydyam P."/>
            <person name="Khabirova E."/>
            <person name="Fang T."/>
            <person name="Gihaz S."/>
            <person name="Thekkiniath J."/>
            <person name="Munshi M."/>
            <person name="Abel S."/>
            <person name="Ciampossin L."/>
            <person name="Batugedara G."/>
            <person name="Gupta M."/>
            <person name="Lu X.M."/>
            <person name="Lenz T."/>
            <person name="Chakravarty S."/>
            <person name="Cornillot E."/>
            <person name="Hu Y."/>
            <person name="Ma W."/>
            <person name="Gonzalez L.M."/>
            <person name="Sanchez S."/>
            <person name="Estrada K."/>
            <person name="Sanchez-Flores A."/>
            <person name="Montero E."/>
            <person name="Harb O.S."/>
            <person name="Le Roch K.G."/>
            <person name="Mamoun C.B."/>
        </authorList>
    </citation>
    <scope>NUCLEOTIDE SEQUENCE</scope>
    <source>
        <strain evidence="2">WA1</strain>
    </source>
</reference>
<keyword evidence="3" id="KW-1185">Reference proteome</keyword>
<dbReference type="KEGG" id="bdw:94336515"/>
<evidence type="ECO:0000313" key="2">
    <source>
        <dbReference type="EMBL" id="KAK2196968.1"/>
    </source>
</evidence>
<evidence type="ECO:0000256" key="1">
    <source>
        <dbReference type="SAM" id="MobiDB-lite"/>
    </source>
</evidence>
<dbReference type="AlphaFoldDB" id="A0AAD9PLF4"/>
<proteinExistence type="predicted"/>
<dbReference type="Proteomes" id="UP001214638">
    <property type="component" value="Unassembled WGS sequence"/>
</dbReference>
<evidence type="ECO:0000313" key="3">
    <source>
        <dbReference type="Proteomes" id="UP001214638"/>
    </source>
</evidence>
<organism evidence="2 3">
    <name type="scientific">Babesia duncani</name>
    <dbReference type="NCBI Taxonomy" id="323732"/>
    <lineage>
        <taxon>Eukaryota</taxon>
        <taxon>Sar</taxon>
        <taxon>Alveolata</taxon>
        <taxon>Apicomplexa</taxon>
        <taxon>Aconoidasida</taxon>
        <taxon>Piroplasmida</taxon>
        <taxon>Babesiidae</taxon>
        <taxon>Babesia</taxon>
    </lineage>
</organism>
<comment type="caution">
    <text evidence="2">The sequence shown here is derived from an EMBL/GenBank/DDBJ whole genome shotgun (WGS) entry which is preliminary data.</text>
</comment>
<dbReference type="GeneID" id="94336515"/>
<protein>
    <submittedName>
        <fullName evidence="2">Uncharacterized protein</fullName>
    </submittedName>
</protein>
<feature type="region of interest" description="Disordered" evidence="1">
    <location>
        <begin position="1"/>
        <end position="28"/>
    </location>
</feature>
<gene>
    <name evidence="2" type="ORF">BdWA1_002217</name>
</gene>
<dbReference type="RefSeq" id="XP_067803810.1">
    <property type="nucleotide sequence ID" value="XM_067947246.1"/>
</dbReference>
<accession>A0AAD9PLF4</accession>
<sequence>MGSSKRKNGNSKPSKPANESKSSESDDSNHVLFPLLPLPSAELCLMNSVPLSCLKERDVDARLRLLNFKIHNGQIPPERASVELAKIKVNVKSQSQLVKEEQIMKSLLRYLELGICNKRQIMSITGMDLGPCRDNYIGLKRLSEYETTSCFMASLTRAILACGPQPKVTRCTSDTFYENSLVCLDSSPFSIMNEACGMPRLHDSDTGKRPRIASEDEMFSNLCKGLLKMRTNTYRHVL</sequence>
<name>A0AAD9PLF4_9APIC</name>
<dbReference type="EMBL" id="JALLKP010000002">
    <property type="protein sequence ID" value="KAK2196968.1"/>
    <property type="molecule type" value="Genomic_DNA"/>
</dbReference>